<feature type="transmembrane region" description="Helical" evidence="10">
    <location>
        <begin position="1158"/>
        <end position="1177"/>
    </location>
</feature>
<evidence type="ECO:0000256" key="3">
    <source>
        <dbReference type="ARBA" id="ARBA00022606"/>
    </source>
</evidence>
<feature type="transmembrane region" description="Helical" evidence="10">
    <location>
        <begin position="314"/>
        <end position="334"/>
    </location>
</feature>
<keyword evidence="7 10" id="KW-0472">Membrane</keyword>
<gene>
    <name evidence="11" type="ORF">V1477_003072</name>
</gene>
<feature type="transmembrane region" description="Helical" evidence="10">
    <location>
        <begin position="172"/>
        <end position="194"/>
    </location>
</feature>
<dbReference type="EMBL" id="JAYRBN010000031">
    <property type="protein sequence ID" value="KAL2748429.1"/>
    <property type="molecule type" value="Genomic_DNA"/>
</dbReference>
<dbReference type="PANTHER" id="PTHR21137:SF35">
    <property type="entry name" value="ODORANT RECEPTOR 19A-RELATED"/>
    <property type="match status" value="1"/>
</dbReference>
<evidence type="ECO:0000256" key="7">
    <source>
        <dbReference type="ARBA" id="ARBA00023136"/>
    </source>
</evidence>
<feature type="transmembrane region" description="Helical" evidence="10">
    <location>
        <begin position="86"/>
        <end position="108"/>
    </location>
</feature>
<evidence type="ECO:0000256" key="9">
    <source>
        <dbReference type="ARBA" id="ARBA00023224"/>
    </source>
</evidence>
<feature type="transmembrane region" description="Helical" evidence="10">
    <location>
        <begin position="231"/>
        <end position="259"/>
    </location>
</feature>
<reference evidence="11 12" key="1">
    <citation type="journal article" date="2024" name="Ann. Entomol. Soc. Am.">
        <title>Genomic analyses of the southern and eastern yellowjacket wasps (Hymenoptera: Vespidae) reveal evolutionary signatures of social life.</title>
        <authorList>
            <person name="Catto M.A."/>
            <person name="Caine P.B."/>
            <person name="Orr S.E."/>
            <person name="Hunt B.G."/>
            <person name="Goodisman M.A.D."/>
        </authorList>
    </citation>
    <scope>NUCLEOTIDE SEQUENCE [LARGE SCALE GENOMIC DNA]</scope>
    <source>
        <strain evidence="11">232</strain>
        <tissue evidence="11">Head and thorax</tissue>
    </source>
</reference>
<keyword evidence="8" id="KW-0675">Receptor</keyword>
<dbReference type="Proteomes" id="UP001607303">
    <property type="component" value="Unassembled WGS sequence"/>
</dbReference>
<proteinExistence type="predicted"/>
<keyword evidence="12" id="KW-1185">Reference proteome</keyword>
<evidence type="ECO:0000313" key="11">
    <source>
        <dbReference type="EMBL" id="KAL2748429.1"/>
    </source>
</evidence>
<evidence type="ECO:0000256" key="5">
    <source>
        <dbReference type="ARBA" id="ARBA00022725"/>
    </source>
</evidence>
<feature type="transmembrane region" description="Helical" evidence="10">
    <location>
        <begin position="826"/>
        <end position="848"/>
    </location>
</feature>
<keyword evidence="4 10" id="KW-0812">Transmembrane</keyword>
<feature type="transmembrane region" description="Helical" evidence="10">
    <location>
        <begin position="346"/>
        <end position="366"/>
    </location>
</feature>
<feature type="transmembrane region" description="Helical" evidence="10">
    <location>
        <begin position="917"/>
        <end position="935"/>
    </location>
</feature>
<evidence type="ECO:0000256" key="2">
    <source>
        <dbReference type="ARBA" id="ARBA00022475"/>
    </source>
</evidence>
<organism evidence="11 12">
    <name type="scientific">Vespula maculifrons</name>
    <name type="common">Eastern yellow jacket</name>
    <name type="synonym">Wasp</name>
    <dbReference type="NCBI Taxonomy" id="7453"/>
    <lineage>
        <taxon>Eukaryota</taxon>
        <taxon>Metazoa</taxon>
        <taxon>Ecdysozoa</taxon>
        <taxon>Arthropoda</taxon>
        <taxon>Hexapoda</taxon>
        <taxon>Insecta</taxon>
        <taxon>Pterygota</taxon>
        <taxon>Neoptera</taxon>
        <taxon>Endopterygota</taxon>
        <taxon>Hymenoptera</taxon>
        <taxon>Apocrita</taxon>
        <taxon>Aculeata</taxon>
        <taxon>Vespoidea</taxon>
        <taxon>Vespidae</taxon>
        <taxon>Vespinae</taxon>
        <taxon>Vespula</taxon>
    </lineage>
</organism>
<feature type="transmembrane region" description="Helical" evidence="10">
    <location>
        <begin position="1084"/>
        <end position="1106"/>
    </location>
</feature>
<dbReference type="InterPro" id="IPR004117">
    <property type="entry name" value="7tm6_olfct_rcpt"/>
</dbReference>
<name>A0ABD2CUJ1_VESMC</name>
<feature type="transmembrane region" description="Helical" evidence="10">
    <location>
        <begin position="1126"/>
        <end position="1146"/>
    </location>
</feature>
<dbReference type="GO" id="GO:0016020">
    <property type="term" value="C:membrane"/>
    <property type="evidence" value="ECO:0007669"/>
    <property type="project" value="UniProtKB-SubCell"/>
</dbReference>
<keyword evidence="3" id="KW-0716">Sensory transduction</keyword>
<dbReference type="GO" id="GO:0007165">
    <property type="term" value="P:signal transduction"/>
    <property type="evidence" value="ECO:0007669"/>
    <property type="project" value="UniProtKB-KW"/>
</dbReference>
<comment type="subcellular location">
    <subcellularLocation>
        <location evidence="1">Cell membrane</location>
        <topology evidence="1">Multi-pass membrane protein</topology>
    </subcellularLocation>
</comment>
<keyword evidence="5" id="KW-0552">Olfaction</keyword>
<evidence type="ECO:0000256" key="10">
    <source>
        <dbReference type="SAM" id="Phobius"/>
    </source>
</evidence>
<evidence type="ECO:0000256" key="8">
    <source>
        <dbReference type="ARBA" id="ARBA00023170"/>
    </source>
</evidence>
<feature type="transmembrane region" description="Helical" evidence="10">
    <location>
        <begin position="1051"/>
        <end position="1072"/>
    </location>
</feature>
<dbReference type="AlphaFoldDB" id="A0ABD2CUJ1"/>
<accession>A0ABD2CUJ1</accession>
<keyword evidence="6 10" id="KW-1133">Transmembrane helix</keyword>
<dbReference type="PANTHER" id="PTHR21137">
    <property type="entry name" value="ODORANT RECEPTOR"/>
    <property type="match status" value="1"/>
</dbReference>
<dbReference type="Pfam" id="PF02949">
    <property type="entry name" value="7tm_6"/>
    <property type="match status" value="3"/>
</dbReference>
<comment type="caution">
    <text evidence="11">The sequence shown here is derived from an EMBL/GenBank/DDBJ whole genome shotgun (WGS) entry which is preliminary data.</text>
</comment>
<evidence type="ECO:0000256" key="6">
    <source>
        <dbReference type="ARBA" id="ARBA00022989"/>
    </source>
</evidence>
<feature type="transmembrane region" description="Helical" evidence="10">
    <location>
        <begin position="972"/>
        <end position="1000"/>
    </location>
</feature>
<feature type="transmembrane region" description="Helical" evidence="10">
    <location>
        <begin position="860"/>
        <end position="879"/>
    </location>
</feature>
<keyword evidence="9" id="KW-0807">Transducer</keyword>
<evidence type="ECO:0000256" key="4">
    <source>
        <dbReference type="ARBA" id="ARBA00022692"/>
    </source>
</evidence>
<dbReference type="GO" id="GO:0007608">
    <property type="term" value="P:sensory perception of smell"/>
    <property type="evidence" value="ECO:0007669"/>
    <property type="project" value="UniProtKB-KW"/>
</dbReference>
<sequence>MTNVFNASLIQEDETLNYDTGSPTIIKSSMAGNKNLVVDNSVSISNANHQEDINYSIELNRWLLKATGIWPRNENTSLLEILLSRFLNVLHTSLIIFLLIGTVLYILLDVQDIQAKLNKIGPISFTTATLIKYWLLILHESGIKRCLDHIEIDWKGVRRQEDRRIMLETAHIGRRIVVISASFGFGALFLYRVIVPLNSPKMVVGNLTFRPLAYPVSKVIIDARQSPANELILLTQCICGFIMSAITVGSCSLVAICSLHACGQLKILMHWLNRLINGRADENDTMDDRLSDIVKKHVRVLNFITCTENSMNEISLVEIFACSLNMCMVGYYMIRGWNNVSTINMLTYVTLLISFVFNIFIICYIGELLADECKKMAESTYMINWHQLKGKKALSLILIISMSLSSSRLTAGKFIDLSLRSFGDKDIRYALQLCRWVIKPIGIWPLIYDGVTKREIIISIVLGFACISCLCFVLIPSGLHTLIYEKNINIKLKLFGPVGFCLTSTIKYCYLGIKGKAIGRCIGYMDKDWRHVRDKDYRRIMIKHATVGRNLTILCASFLYSGGMSYHTIMPLFSRKRIDENHTIRPLTYPGYDHFFESQASPTYEIIFFTHCIYALITYNITTATCSLAAIFVSHVCGQVQIIISRLDDLVDGKRSKNTVVADRLAVIIQDHVKVLRFSEQVEKVLREVCLMELVASTLIICLLQYYCMTEWSNNDAVAIFTKIGAASYNIEWYRLSANKGLDLVLLIAIANYPPKITAGKIFELSFATFGRTDLSVNNFSKRIKKMLEEDDMNYAIQLCRFVLKPIGLWPMVYKHVSSAERILSAVLALTCFSTVCFVLLPAGLYTLFYEHDVNAKLKLFGPIGFCLTSTIKYCYLGLKGKAIGRCIAHVENDWRMVRDRNHRAIMKEYATLGRNLTVLCALFLFSGGMSYHTVMTLSSSKKINETLTIRLLTYPGYDRYFDVQASPTYEIVFFLHCVCAMVMYSITTAACSLAATFVTHACGQVQIVMTRLSDLVEGKESNNIELNDRLVIIVRDHVKTLRFSVQVEKVLREVCLLELVASTLIICLLEYYCMTEWENNDPIATLTYFILLISFTFNIFIFCYIGELLVDQCKKVGAASYNVEWYRLPKSISLGLILLIAISNYPPKITAGKLFELSLLTFGSVLKTSLIYLNLIRTITD</sequence>
<protein>
    <submittedName>
        <fullName evidence="11">OR4 protein</fullName>
    </submittedName>
</protein>
<evidence type="ECO:0000256" key="1">
    <source>
        <dbReference type="ARBA" id="ARBA00004651"/>
    </source>
</evidence>
<keyword evidence="2" id="KW-1003">Cell membrane</keyword>
<evidence type="ECO:0000313" key="12">
    <source>
        <dbReference type="Proteomes" id="UP001607303"/>
    </source>
</evidence>
<feature type="transmembrane region" description="Helical" evidence="10">
    <location>
        <begin position="456"/>
        <end position="483"/>
    </location>
</feature>